<organism evidence="2 3">
    <name type="scientific">Olleya marilimosa</name>
    <dbReference type="NCBI Taxonomy" id="272164"/>
    <lineage>
        <taxon>Bacteria</taxon>
        <taxon>Pseudomonadati</taxon>
        <taxon>Bacteroidota</taxon>
        <taxon>Flavobacteriia</taxon>
        <taxon>Flavobacteriales</taxon>
        <taxon>Flavobacteriaceae</taxon>
    </lineage>
</organism>
<dbReference type="RefSeq" id="WP_191098650.1">
    <property type="nucleotide sequence ID" value="NZ_JACXXF010000001.1"/>
</dbReference>
<keyword evidence="1" id="KW-0732">Signal</keyword>
<dbReference type="Proteomes" id="UP000627521">
    <property type="component" value="Unassembled WGS sequence"/>
</dbReference>
<reference evidence="2 3" key="1">
    <citation type="submission" date="2020-09" db="EMBL/GenBank/DDBJ databases">
        <title>Bacillus nautilus sp. nov., Chryseoglobus crepusculi sp. nov, and Psychrobacter noctis sp. nov., isolated from deep-sea sponges from the equatorial Atlantic.</title>
        <authorList>
            <person name="Stennett H.L."/>
            <person name="Williams S.E."/>
        </authorList>
    </citation>
    <scope>NUCLEOTIDE SEQUENCE [LARGE SCALE GENOMIC DNA]</scope>
    <source>
        <strain evidence="2 3">28M-24</strain>
    </source>
</reference>
<sequence length="107" mass="12129">MKLISILFSLFFASTIVVNSNTVNTIDDRGITKQVVYDGYDGRIFYFTDIKDNTIIIEDINASKTLNNYNLQANKHVGKAFNLTVKQSTEDNIYSEIEVVSINLINQ</sequence>
<accession>A0ABR8LNY4</accession>
<name>A0ABR8LNY4_9FLAO</name>
<comment type="caution">
    <text evidence="2">The sequence shown here is derived from an EMBL/GenBank/DDBJ whole genome shotgun (WGS) entry which is preliminary data.</text>
</comment>
<gene>
    <name evidence="2" type="ORF">IEG06_00620</name>
</gene>
<keyword evidence="3" id="KW-1185">Reference proteome</keyword>
<protein>
    <submittedName>
        <fullName evidence="2">Uncharacterized protein</fullName>
    </submittedName>
</protein>
<feature type="chain" id="PRO_5046148645" evidence="1">
    <location>
        <begin position="21"/>
        <end position="107"/>
    </location>
</feature>
<dbReference type="EMBL" id="JACXXH010000001">
    <property type="protein sequence ID" value="MBD3861932.1"/>
    <property type="molecule type" value="Genomic_DNA"/>
</dbReference>
<evidence type="ECO:0000313" key="2">
    <source>
        <dbReference type="EMBL" id="MBD3861932.1"/>
    </source>
</evidence>
<evidence type="ECO:0000313" key="3">
    <source>
        <dbReference type="Proteomes" id="UP000627521"/>
    </source>
</evidence>
<feature type="signal peptide" evidence="1">
    <location>
        <begin position="1"/>
        <end position="20"/>
    </location>
</feature>
<evidence type="ECO:0000256" key="1">
    <source>
        <dbReference type="SAM" id="SignalP"/>
    </source>
</evidence>
<proteinExistence type="predicted"/>